<name>A0A3D8SB76_9EURO</name>
<protein>
    <submittedName>
        <fullName evidence="2">Uncharacterized protein</fullName>
    </submittedName>
</protein>
<dbReference type="AlphaFoldDB" id="A0A3D8SB76"/>
<accession>A0A3D8SB76</accession>
<comment type="caution">
    <text evidence="2">The sequence shown here is derived from an EMBL/GenBank/DDBJ whole genome shotgun (WGS) entry which is preliminary data.</text>
</comment>
<dbReference type="Proteomes" id="UP000256690">
    <property type="component" value="Unassembled WGS sequence"/>
</dbReference>
<reference evidence="2 3" key="1">
    <citation type="journal article" date="2018" name="IMA Fungus">
        <title>IMA Genome-F 9: Draft genome sequence of Annulohypoxylon stygium, Aspergillus mulundensis, Berkeleyomyces basicola (syn. Thielaviopsis basicola), Ceratocystis smalleyi, two Cercospora beticola strains, Coleophoma cylindrospora, Fusarium fracticaudum, Phialophora cf. hyalina, and Morchella septimelata.</title>
        <authorList>
            <person name="Wingfield B.D."/>
            <person name="Bills G.F."/>
            <person name="Dong Y."/>
            <person name="Huang W."/>
            <person name="Nel W.J."/>
            <person name="Swalarsk-Parry B.S."/>
            <person name="Vaghefi N."/>
            <person name="Wilken P.M."/>
            <person name="An Z."/>
            <person name="de Beer Z.W."/>
            <person name="De Vos L."/>
            <person name="Chen L."/>
            <person name="Duong T.A."/>
            <person name="Gao Y."/>
            <person name="Hammerbacher A."/>
            <person name="Kikkert J.R."/>
            <person name="Li Y."/>
            <person name="Li H."/>
            <person name="Li K."/>
            <person name="Li Q."/>
            <person name="Liu X."/>
            <person name="Ma X."/>
            <person name="Naidoo K."/>
            <person name="Pethybridge S.J."/>
            <person name="Sun J."/>
            <person name="Steenkamp E.T."/>
            <person name="van der Nest M.A."/>
            <person name="van Wyk S."/>
            <person name="Wingfield M.J."/>
            <person name="Xiong C."/>
            <person name="Yue Q."/>
            <person name="Zhang X."/>
        </authorList>
    </citation>
    <scope>NUCLEOTIDE SEQUENCE [LARGE SCALE GENOMIC DNA]</scope>
    <source>
        <strain evidence="2 3">DSM 5745</strain>
    </source>
</reference>
<gene>
    <name evidence="2" type="ORF">DSM5745_03945</name>
</gene>
<sequence length="414" mass="46346">MCPPNMGIPPGRQAQILAAHVRLQLQVARESFAPAPKLSEVPQNITHLMHMFTSIVTSGEFDRAFERFGITEQEANDHPVPNPARILLRFEKFYEWVRTMGWAWVDEEGSKSESQSLVGSTTSNTDTESKETEPNAWTKSYNAPTEDHLEVFHHNMGRILEYMIEALNSLATLAQAQADGMGEDHIGAAAAQMIAHFHDAYRVTGFLWEMERWLRSPLVQPESTPGHDADVDDADAGGTGNSETATEPADWNVDSPGAEDAEEPQELEYPETIDSEPETIPSERPAALAPSEPTIQPPTPQTQPIPLQRPNPRPRTLWPVIMDPPLVEGNMFEDANERYVLSLMRAHPAIHWGRVFVAVGVAFFHKENWAPWVRRKREFVPPHGSPAMLNMVVYNLLNFRADDVLRAGGWRIAG</sequence>
<dbReference type="GeneID" id="38114315"/>
<keyword evidence="3" id="KW-1185">Reference proteome</keyword>
<feature type="region of interest" description="Disordered" evidence="1">
    <location>
        <begin position="113"/>
        <end position="140"/>
    </location>
</feature>
<feature type="region of interest" description="Disordered" evidence="1">
    <location>
        <begin position="219"/>
        <end position="316"/>
    </location>
</feature>
<evidence type="ECO:0000313" key="3">
    <source>
        <dbReference type="Proteomes" id="UP000256690"/>
    </source>
</evidence>
<organism evidence="2 3">
    <name type="scientific">Aspergillus mulundensis</name>
    <dbReference type="NCBI Taxonomy" id="1810919"/>
    <lineage>
        <taxon>Eukaryota</taxon>
        <taxon>Fungi</taxon>
        <taxon>Dikarya</taxon>
        <taxon>Ascomycota</taxon>
        <taxon>Pezizomycotina</taxon>
        <taxon>Eurotiomycetes</taxon>
        <taxon>Eurotiomycetidae</taxon>
        <taxon>Eurotiales</taxon>
        <taxon>Aspergillaceae</taxon>
        <taxon>Aspergillus</taxon>
        <taxon>Aspergillus subgen. Nidulantes</taxon>
    </lineage>
</organism>
<evidence type="ECO:0000256" key="1">
    <source>
        <dbReference type="SAM" id="MobiDB-lite"/>
    </source>
</evidence>
<feature type="compositionally biased region" description="Polar residues" evidence="1">
    <location>
        <begin position="113"/>
        <end position="126"/>
    </location>
</feature>
<feature type="compositionally biased region" description="Pro residues" evidence="1">
    <location>
        <begin position="295"/>
        <end position="313"/>
    </location>
</feature>
<dbReference type="RefSeq" id="XP_026604957.1">
    <property type="nucleotide sequence ID" value="XM_026745961.1"/>
</dbReference>
<proteinExistence type="predicted"/>
<feature type="compositionally biased region" description="Acidic residues" evidence="1">
    <location>
        <begin position="257"/>
        <end position="277"/>
    </location>
</feature>
<evidence type="ECO:0000313" key="2">
    <source>
        <dbReference type="EMBL" id="RDW83619.1"/>
    </source>
</evidence>
<dbReference type="EMBL" id="PVWQ01000004">
    <property type="protein sequence ID" value="RDW83619.1"/>
    <property type="molecule type" value="Genomic_DNA"/>
</dbReference>